<reference evidence="5 6" key="1">
    <citation type="submission" date="2012-02" db="EMBL/GenBank/DDBJ databases">
        <title>Shotgun genome sequence of Phaeospirillum photometricum DSM 122.</title>
        <authorList>
            <person name="Duquesne K."/>
            <person name="Sturgis J."/>
        </authorList>
    </citation>
    <scope>NUCLEOTIDE SEQUENCE [LARGE SCALE GENOMIC DNA]</scope>
    <source>
        <strain evidence="6">DSM122</strain>
    </source>
</reference>
<sequence>MAGERFLVRERGSGTRKALEQALSEAGIALAPYMELGSTEAIKQAVMANLGISLLPLKSMELERETGRLICLDVEGFPLVRRWNVVHLKGKTLSTVARTFLGFLLGN</sequence>
<feature type="domain" description="LysR substrate-binding" evidence="4">
    <location>
        <begin position="2"/>
        <end position="105"/>
    </location>
</feature>
<evidence type="ECO:0000259" key="4">
    <source>
        <dbReference type="Pfam" id="PF03466"/>
    </source>
</evidence>
<dbReference type="HOGENOM" id="CLU_2208034_0_0_5"/>
<evidence type="ECO:0000256" key="1">
    <source>
        <dbReference type="ARBA" id="ARBA00009437"/>
    </source>
</evidence>
<dbReference type="AlphaFoldDB" id="H6SPP6"/>
<dbReference type="GO" id="GO:0006355">
    <property type="term" value="P:regulation of DNA-templated transcription"/>
    <property type="evidence" value="ECO:0007669"/>
    <property type="project" value="TreeGrafter"/>
</dbReference>
<dbReference type="KEGG" id="rpm:RSPPHO_00540"/>
<keyword evidence="3" id="KW-0804">Transcription</keyword>
<dbReference type="Pfam" id="PF03466">
    <property type="entry name" value="LysR_substrate"/>
    <property type="match status" value="1"/>
</dbReference>
<keyword evidence="2" id="KW-0805">Transcription regulation</keyword>
<dbReference type="Gene3D" id="3.40.190.290">
    <property type="match status" value="1"/>
</dbReference>
<name>H6SPP6_PARPM</name>
<dbReference type="PANTHER" id="PTHR30126:SF5">
    <property type="entry name" value="HTH-TYPE TRANSCRIPTIONAL ACTIVATOR CMPR"/>
    <property type="match status" value="1"/>
</dbReference>
<dbReference type="eggNOG" id="COG0583">
    <property type="taxonomic scope" value="Bacteria"/>
</dbReference>
<accession>H6SPP6</accession>
<dbReference type="GO" id="GO:0000976">
    <property type="term" value="F:transcription cis-regulatory region binding"/>
    <property type="evidence" value="ECO:0007669"/>
    <property type="project" value="TreeGrafter"/>
</dbReference>
<dbReference type="PATRIC" id="fig|1150469.3.peg.634"/>
<comment type="similarity">
    <text evidence="1">Belongs to the LysR transcriptional regulatory family.</text>
</comment>
<dbReference type="Proteomes" id="UP000033220">
    <property type="component" value="Chromosome DSM 122"/>
</dbReference>
<keyword evidence="6" id="KW-1185">Reference proteome</keyword>
<dbReference type="InterPro" id="IPR005119">
    <property type="entry name" value="LysR_subst-bd"/>
</dbReference>
<dbReference type="STRING" id="1150469.RSPPHO_00540"/>
<gene>
    <name evidence="5" type="primary">cbbR2</name>
    <name evidence="5" type="ORF">RSPPHO_00540</name>
</gene>
<dbReference type="EMBL" id="HE663493">
    <property type="protein sequence ID" value="CCG07166.1"/>
    <property type="molecule type" value="Genomic_DNA"/>
</dbReference>
<evidence type="ECO:0000313" key="5">
    <source>
        <dbReference type="EMBL" id="CCG07166.1"/>
    </source>
</evidence>
<proteinExistence type="inferred from homology"/>
<evidence type="ECO:0000313" key="6">
    <source>
        <dbReference type="Proteomes" id="UP000033220"/>
    </source>
</evidence>
<dbReference type="PANTHER" id="PTHR30126">
    <property type="entry name" value="HTH-TYPE TRANSCRIPTIONAL REGULATOR"/>
    <property type="match status" value="1"/>
</dbReference>
<evidence type="ECO:0000256" key="2">
    <source>
        <dbReference type="ARBA" id="ARBA00023015"/>
    </source>
</evidence>
<protein>
    <submittedName>
        <fullName evidence="5">RuBisCO operon transcriptional regulator</fullName>
    </submittedName>
</protein>
<dbReference type="SUPFAM" id="SSF53850">
    <property type="entry name" value="Periplasmic binding protein-like II"/>
    <property type="match status" value="1"/>
</dbReference>
<evidence type="ECO:0000256" key="3">
    <source>
        <dbReference type="ARBA" id="ARBA00023163"/>
    </source>
</evidence>
<dbReference type="RefSeq" id="WP_014413806.1">
    <property type="nucleotide sequence ID" value="NC_017059.1"/>
</dbReference>
<organism evidence="5 6">
    <name type="scientific">Pararhodospirillum photometricum DSM 122</name>
    <dbReference type="NCBI Taxonomy" id="1150469"/>
    <lineage>
        <taxon>Bacteria</taxon>
        <taxon>Pseudomonadati</taxon>
        <taxon>Pseudomonadota</taxon>
        <taxon>Alphaproteobacteria</taxon>
        <taxon>Rhodospirillales</taxon>
        <taxon>Rhodospirillaceae</taxon>
        <taxon>Pararhodospirillum</taxon>
    </lineage>
</organism>